<feature type="binding site" evidence="7">
    <location>
        <position position="528"/>
    </location>
    <ligand>
        <name>Fe cation</name>
        <dbReference type="ChEBI" id="CHEBI:24875"/>
        <note>catalytic</note>
    </ligand>
</feature>
<dbReference type="InterPro" id="IPR004294">
    <property type="entry name" value="Carotenoid_Oase"/>
</dbReference>
<dbReference type="EMBL" id="KZ155780">
    <property type="protein sequence ID" value="OUS47144.1"/>
    <property type="molecule type" value="Genomic_DNA"/>
</dbReference>
<feature type="binding site" evidence="7">
    <location>
        <position position="211"/>
    </location>
    <ligand>
        <name>Fe cation</name>
        <dbReference type="ChEBI" id="CHEBI:24875"/>
        <note>catalytic</note>
    </ligand>
</feature>
<evidence type="ECO:0000256" key="4">
    <source>
        <dbReference type="ARBA" id="ARBA00023004"/>
    </source>
</evidence>
<dbReference type="GO" id="GO:0046872">
    <property type="term" value="F:metal ion binding"/>
    <property type="evidence" value="ECO:0007669"/>
    <property type="project" value="UniProtKB-KW"/>
</dbReference>
<evidence type="ECO:0000256" key="3">
    <source>
        <dbReference type="ARBA" id="ARBA00023002"/>
    </source>
</evidence>
<evidence type="ECO:0000256" key="5">
    <source>
        <dbReference type="ARBA" id="ARBA00039084"/>
    </source>
</evidence>
<dbReference type="GO" id="GO:0016121">
    <property type="term" value="P:carotene catabolic process"/>
    <property type="evidence" value="ECO:0007669"/>
    <property type="project" value="TreeGrafter"/>
</dbReference>
<evidence type="ECO:0000256" key="7">
    <source>
        <dbReference type="PIRSR" id="PIRSR604294-1"/>
    </source>
</evidence>
<comment type="cofactor">
    <cofactor evidence="7">
        <name>Fe(2+)</name>
        <dbReference type="ChEBI" id="CHEBI:29033"/>
    </cofactor>
    <text evidence="7">Binds 1 Fe(2+) ion per subunit.</text>
</comment>
<keyword evidence="4 7" id="KW-0408">Iron</keyword>
<keyword evidence="2 7" id="KW-0479">Metal-binding</keyword>
<dbReference type="PANTHER" id="PTHR10543:SF89">
    <property type="entry name" value="CAROTENOID 9,10(9',10')-CLEAVAGE DIOXYGENASE 1"/>
    <property type="match status" value="1"/>
</dbReference>
<dbReference type="PANTHER" id="PTHR10543">
    <property type="entry name" value="BETA-CAROTENE DIOXYGENASE"/>
    <property type="match status" value="1"/>
</dbReference>
<dbReference type="GO" id="GO:0010436">
    <property type="term" value="F:carotenoid dioxygenase activity"/>
    <property type="evidence" value="ECO:0007669"/>
    <property type="project" value="TreeGrafter"/>
</dbReference>
<gene>
    <name evidence="9" type="ORF">BE221DRAFT_191693</name>
</gene>
<dbReference type="Proteomes" id="UP000195557">
    <property type="component" value="Unassembled WGS sequence"/>
</dbReference>
<dbReference type="GO" id="GO:0009570">
    <property type="term" value="C:chloroplast stroma"/>
    <property type="evidence" value="ECO:0007669"/>
    <property type="project" value="TreeGrafter"/>
</dbReference>
<proteinExistence type="inferred from homology"/>
<protein>
    <recommendedName>
        <fullName evidence="5">carotenoid 9,10-dioxygenase</fullName>
        <ecNumber evidence="5">1.14.99.n4</ecNumber>
    </recommendedName>
</protein>
<feature type="region of interest" description="Disordered" evidence="8">
    <location>
        <begin position="1"/>
        <end position="22"/>
    </location>
</feature>
<comment type="catalytic activity">
    <reaction evidence="6">
        <text>all-trans-zeaxanthin + 2 O2 = 4,9-dimethyldodeca-2,4,6,8,10-pentaenedial + 2 (3R)-hydroxy-beta-ionone</text>
        <dbReference type="Rhea" id="RHEA:26393"/>
        <dbReference type="ChEBI" id="CHEBI:15379"/>
        <dbReference type="ChEBI" id="CHEBI:27547"/>
        <dbReference type="ChEBI" id="CHEBI:53171"/>
        <dbReference type="ChEBI" id="CHEBI:53173"/>
        <dbReference type="EC" id="1.14.99.n4"/>
    </reaction>
</comment>
<dbReference type="Pfam" id="PF03055">
    <property type="entry name" value="RPE65"/>
    <property type="match status" value="1"/>
</dbReference>
<feature type="binding site" evidence="7">
    <location>
        <position position="332"/>
    </location>
    <ligand>
        <name>Fe cation</name>
        <dbReference type="ChEBI" id="CHEBI:24875"/>
        <note>catalytic</note>
    </ligand>
</feature>
<dbReference type="EC" id="1.14.99.n4" evidence="5"/>
<evidence type="ECO:0000256" key="1">
    <source>
        <dbReference type="ARBA" id="ARBA00006787"/>
    </source>
</evidence>
<feature type="compositionally biased region" description="Basic residues" evidence="8">
    <location>
        <begin position="1"/>
        <end position="10"/>
    </location>
</feature>
<name>A0A1Y5IG20_OSTTA</name>
<evidence type="ECO:0000313" key="9">
    <source>
        <dbReference type="EMBL" id="OUS47144.1"/>
    </source>
</evidence>
<sequence length="541" mass="60017">MPRSRPRARVGRVDGTDGTMSNPALSGNFAPVADELAHELACAIAGRLPRAIDGVYARNGPNPHREPALGVDRYHWFDGDGMVHAVRLGDGKATYVRRYVRTRGFERERASGEALYTGLRDINPIWRYLIPRLVEKCTLDVARPDSAYFVIQSKNTSSNALKYHGGRLLSLFESGSPYELAVDPLLTTKGLCDFNGSFTTADFWAGNFTAHPKICPLTKELIYMGYNLVALGPEQEGQTTITVGAIDEKSGKRTRKRTFKVDRPSMQHDVAITPTKIVLIDGPLIFNLSRVIQGGLPFSFEKESTLRVGYVPREGDDGPYWIDTDETCFAYHVVNAYEEGSKLVLDVCKSDETNALGMCQESQATRSTPSANPVCAGRDVAALWRWELDTASKSLISSTRMCEQPSDFPCINRDFTGLKYRYAYSVAYKAGTEPKDRMDIPTFDAVLKHDLDTGVTTRYDLGDGKTCGDIVFVPSEEPKSEDDGYLLVLTHIEGDDPRAELLVLDVSKEVMTEQCVVNIPVRVPYGFHCEYIPGPIPTWPL</sequence>
<evidence type="ECO:0000256" key="6">
    <source>
        <dbReference type="ARBA" id="ARBA00048709"/>
    </source>
</evidence>
<accession>A0A1Y5IG20</accession>
<dbReference type="eggNOG" id="KOG1285">
    <property type="taxonomic scope" value="Eukaryota"/>
</dbReference>
<dbReference type="AlphaFoldDB" id="A0A1Y5IG20"/>
<comment type="similarity">
    <text evidence="1">Belongs to the carotenoid oxygenase family.</text>
</comment>
<keyword evidence="3" id="KW-0560">Oxidoreductase</keyword>
<evidence type="ECO:0000256" key="8">
    <source>
        <dbReference type="SAM" id="MobiDB-lite"/>
    </source>
</evidence>
<feature type="binding site" evidence="7">
    <location>
        <position position="268"/>
    </location>
    <ligand>
        <name>Fe cation</name>
        <dbReference type="ChEBI" id="CHEBI:24875"/>
        <note>catalytic</note>
    </ligand>
</feature>
<organism evidence="9">
    <name type="scientific">Ostreococcus tauri</name>
    <name type="common">Marine green alga</name>
    <dbReference type="NCBI Taxonomy" id="70448"/>
    <lineage>
        <taxon>Eukaryota</taxon>
        <taxon>Viridiplantae</taxon>
        <taxon>Chlorophyta</taxon>
        <taxon>Mamiellophyceae</taxon>
        <taxon>Mamiellales</taxon>
        <taxon>Bathycoccaceae</taxon>
        <taxon>Ostreococcus</taxon>
    </lineage>
</organism>
<evidence type="ECO:0000256" key="2">
    <source>
        <dbReference type="ARBA" id="ARBA00022723"/>
    </source>
</evidence>
<reference evidence="9" key="1">
    <citation type="submission" date="2017-04" db="EMBL/GenBank/DDBJ databases">
        <title>Population genomics of picophytoplankton unveils novel chromosome hypervariability.</title>
        <authorList>
            <consortium name="DOE Joint Genome Institute"/>
            <person name="Blanc-Mathieu R."/>
            <person name="Krasovec M."/>
            <person name="Hebrard M."/>
            <person name="Yau S."/>
            <person name="Desgranges E."/>
            <person name="Martin J."/>
            <person name="Schackwitz W."/>
            <person name="Kuo A."/>
            <person name="Salin G."/>
            <person name="Donnadieu C."/>
            <person name="Desdevises Y."/>
            <person name="Sanchez-Ferandin S."/>
            <person name="Moreau H."/>
            <person name="Rivals E."/>
            <person name="Grigoriev I.V."/>
            <person name="Grimsley N."/>
            <person name="Eyre-Walker A."/>
            <person name="Piganeau G."/>
        </authorList>
    </citation>
    <scope>NUCLEOTIDE SEQUENCE [LARGE SCALE GENOMIC DNA]</scope>
    <source>
        <strain evidence="9">RCC 1115</strain>
    </source>
</reference>